<keyword evidence="4" id="KW-1185">Reference proteome</keyword>
<dbReference type="PANTHER" id="PTHR30272:SF1">
    <property type="entry name" value="3-HYDROXYACYL-[ACYL-CARRIER-PROTEIN] DEHYDRATASE"/>
    <property type="match status" value="1"/>
</dbReference>
<feature type="region of interest" description="Disordered" evidence="2">
    <location>
        <begin position="161"/>
        <end position="187"/>
    </location>
</feature>
<dbReference type="RefSeq" id="WP_145358893.1">
    <property type="nucleotide sequence ID" value="NZ_CP036265.1"/>
</dbReference>
<dbReference type="KEGG" id="acaf:CA12_21110"/>
<dbReference type="Pfam" id="PF07977">
    <property type="entry name" value="FabA"/>
    <property type="match status" value="1"/>
</dbReference>
<keyword evidence="1 3" id="KW-0456">Lyase</keyword>
<organism evidence="3 4">
    <name type="scientific">Alienimonas californiensis</name>
    <dbReference type="NCBI Taxonomy" id="2527989"/>
    <lineage>
        <taxon>Bacteria</taxon>
        <taxon>Pseudomonadati</taxon>
        <taxon>Planctomycetota</taxon>
        <taxon>Planctomycetia</taxon>
        <taxon>Planctomycetales</taxon>
        <taxon>Planctomycetaceae</taxon>
        <taxon>Alienimonas</taxon>
    </lineage>
</organism>
<evidence type="ECO:0000256" key="2">
    <source>
        <dbReference type="SAM" id="MobiDB-lite"/>
    </source>
</evidence>
<dbReference type="PANTHER" id="PTHR30272">
    <property type="entry name" value="3-HYDROXYACYL-[ACYL-CARRIER-PROTEIN] DEHYDRATASE"/>
    <property type="match status" value="1"/>
</dbReference>
<dbReference type="InterPro" id="IPR013114">
    <property type="entry name" value="FabA_FabZ"/>
</dbReference>
<protein>
    <submittedName>
        <fullName evidence="3">3-hydroxyacyl-[acyl-carrier-protein] dehydratase FabZ</fullName>
        <ecNumber evidence="3">4.2.1.59</ecNumber>
    </submittedName>
</protein>
<evidence type="ECO:0000313" key="3">
    <source>
        <dbReference type="EMBL" id="QDT16013.1"/>
    </source>
</evidence>
<evidence type="ECO:0000256" key="1">
    <source>
        <dbReference type="ARBA" id="ARBA00023239"/>
    </source>
</evidence>
<proteinExistence type="predicted"/>
<dbReference type="EC" id="4.2.1.59" evidence="3"/>
<dbReference type="AlphaFoldDB" id="A0A517P9F9"/>
<gene>
    <name evidence="3" type="primary">fabZ_3</name>
    <name evidence="3" type="ORF">CA12_21110</name>
</gene>
<reference evidence="3 4" key="1">
    <citation type="submission" date="2019-02" db="EMBL/GenBank/DDBJ databases">
        <title>Deep-cultivation of Planctomycetes and their phenomic and genomic characterization uncovers novel biology.</title>
        <authorList>
            <person name="Wiegand S."/>
            <person name="Jogler M."/>
            <person name="Boedeker C."/>
            <person name="Pinto D."/>
            <person name="Vollmers J."/>
            <person name="Rivas-Marin E."/>
            <person name="Kohn T."/>
            <person name="Peeters S.H."/>
            <person name="Heuer A."/>
            <person name="Rast P."/>
            <person name="Oberbeckmann S."/>
            <person name="Bunk B."/>
            <person name="Jeske O."/>
            <person name="Meyerdierks A."/>
            <person name="Storesund J.E."/>
            <person name="Kallscheuer N."/>
            <person name="Luecker S."/>
            <person name="Lage O.M."/>
            <person name="Pohl T."/>
            <person name="Merkel B.J."/>
            <person name="Hornburger P."/>
            <person name="Mueller R.-W."/>
            <person name="Bruemmer F."/>
            <person name="Labrenz M."/>
            <person name="Spormann A.M."/>
            <person name="Op den Camp H."/>
            <person name="Overmann J."/>
            <person name="Amann R."/>
            <person name="Jetten M.S.M."/>
            <person name="Mascher T."/>
            <person name="Medema M.H."/>
            <person name="Devos D.P."/>
            <person name="Kaster A.-K."/>
            <person name="Ovreas L."/>
            <person name="Rohde M."/>
            <person name="Galperin M.Y."/>
            <person name="Jogler C."/>
        </authorList>
    </citation>
    <scope>NUCLEOTIDE SEQUENCE [LARGE SCALE GENOMIC DNA]</scope>
    <source>
        <strain evidence="3 4">CA12</strain>
    </source>
</reference>
<dbReference type="Gene3D" id="3.10.129.10">
    <property type="entry name" value="Hotdog Thioesterase"/>
    <property type="match status" value="1"/>
</dbReference>
<dbReference type="GO" id="GO:0019171">
    <property type="term" value="F:(3R)-hydroxyacyl-[acyl-carrier-protein] dehydratase activity"/>
    <property type="evidence" value="ECO:0007669"/>
    <property type="project" value="UniProtKB-EC"/>
</dbReference>
<dbReference type="Proteomes" id="UP000318741">
    <property type="component" value="Chromosome"/>
</dbReference>
<feature type="compositionally biased region" description="Basic and acidic residues" evidence="2">
    <location>
        <begin position="164"/>
        <end position="187"/>
    </location>
</feature>
<evidence type="ECO:0000313" key="4">
    <source>
        <dbReference type="Proteomes" id="UP000318741"/>
    </source>
</evidence>
<dbReference type="EMBL" id="CP036265">
    <property type="protein sequence ID" value="QDT16013.1"/>
    <property type="molecule type" value="Genomic_DNA"/>
</dbReference>
<dbReference type="CDD" id="cd01288">
    <property type="entry name" value="FabZ"/>
    <property type="match status" value="1"/>
</dbReference>
<name>A0A517P9F9_9PLAN</name>
<dbReference type="OrthoDB" id="272251at2"/>
<sequence length="187" mass="21111">MPPRSLYDFSEFDFENPLYGLDEVLEVNPQRFEMLQLHGVVHVDKERHGGVGFVDLSPDDFWCRGHFPGYPLMPGVLQCEAAAQLAGFYARKFKVLGGDFVGFGGINNVRFRAPVRPPCRLVVCVKVTDLRPGKRASFDIQGFVDGRMVFNGEMIGVPIQRGQTHAEKAAEERTARRRERREVANQS</sequence>
<accession>A0A517P9F9</accession>
<dbReference type="SUPFAM" id="SSF54637">
    <property type="entry name" value="Thioesterase/thiol ester dehydrase-isomerase"/>
    <property type="match status" value="1"/>
</dbReference>
<dbReference type="InterPro" id="IPR029069">
    <property type="entry name" value="HotDog_dom_sf"/>
</dbReference>